<keyword evidence="13" id="KW-1207">Sterol metabolism</keyword>
<dbReference type="GO" id="GO:0005543">
    <property type="term" value="F:phospholipid binding"/>
    <property type="evidence" value="ECO:0007669"/>
    <property type="project" value="TreeGrafter"/>
</dbReference>
<evidence type="ECO:0000256" key="2">
    <source>
        <dbReference type="ARBA" id="ARBA00008788"/>
    </source>
</evidence>
<comment type="subcellular location">
    <subcellularLocation>
        <location evidence="1">Secreted</location>
    </subcellularLocation>
</comment>
<dbReference type="InterPro" id="IPR050163">
    <property type="entry name" value="Apolipoprotein_A1/A4/E"/>
</dbReference>
<reference evidence="20" key="1">
    <citation type="submission" date="2025-08" db="UniProtKB">
        <authorList>
            <consortium name="RefSeq"/>
        </authorList>
    </citation>
    <scope>IDENTIFICATION</scope>
</reference>
<dbReference type="Gene3D" id="1.20.120.20">
    <property type="entry name" value="Apolipoprotein"/>
    <property type="match status" value="1"/>
</dbReference>
<dbReference type="CTD" id="335"/>
<organism evidence="19 20">
    <name type="scientific">Trichechus manatus latirostris</name>
    <name type="common">Florida manatee</name>
    <dbReference type="NCBI Taxonomy" id="127582"/>
    <lineage>
        <taxon>Eukaryota</taxon>
        <taxon>Metazoa</taxon>
        <taxon>Chordata</taxon>
        <taxon>Craniata</taxon>
        <taxon>Vertebrata</taxon>
        <taxon>Euteleostomi</taxon>
        <taxon>Mammalia</taxon>
        <taxon>Eutheria</taxon>
        <taxon>Afrotheria</taxon>
        <taxon>Sirenia</taxon>
        <taxon>Trichechidae</taxon>
        <taxon>Trichechus</taxon>
    </lineage>
</organism>
<keyword evidence="15" id="KW-0449">Lipoprotein</keyword>
<feature type="chain" id="PRO_5016062558" description="Apolipoprotein A-I" evidence="18">
    <location>
        <begin position="19"/>
        <end position="272"/>
    </location>
</feature>
<gene>
    <name evidence="20" type="primary">APOA1</name>
</gene>
<keyword evidence="12" id="KW-0564">Palmitate</keyword>
<protein>
    <recommendedName>
        <fullName evidence="17">Apolipoprotein A-I</fullName>
    </recommendedName>
</protein>
<dbReference type="GO" id="GO:0033344">
    <property type="term" value="P:cholesterol efflux"/>
    <property type="evidence" value="ECO:0007669"/>
    <property type="project" value="TreeGrafter"/>
</dbReference>
<sequence length="272" mass="31303">MKAVLLTLAVLFLPGSQARYFWQQDVPQTPWNRVKDLVTIYLDAIKDSGRDYVSQFETSALGKQLNLKLLENWDTVSSSFTRLQEEIGPVTQQFWDNLEKDTVHLRELMNKDLEEVKQKVQPFLDDFQKKWQEEVALYSQMGPLGEELRDSARQKLQELQEKLSPVAQELRDRVRVRVDELRTQLTPYSEELRQRLARRLETLKESNLANYHTKAMEQLSALGEKTKPVLEDFRQGLLPVLESLKVSFQTAIDEATKKLKASEGPAAAAPSA</sequence>
<dbReference type="GO" id="GO:0120020">
    <property type="term" value="F:cholesterol transfer activity"/>
    <property type="evidence" value="ECO:0007669"/>
    <property type="project" value="TreeGrafter"/>
</dbReference>
<dbReference type="GO" id="GO:0034361">
    <property type="term" value="C:very-low-density lipoprotein particle"/>
    <property type="evidence" value="ECO:0007669"/>
    <property type="project" value="TreeGrafter"/>
</dbReference>
<evidence type="ECO:0000256" key="12">
    <source>
        <dbReference type="ARBA" id="ARBA00023139"/>
    </source>
</evidence>
<keyword evidence="7" id="KW-0677">Repeat</keyword>
<keyword evidence="6 18" id="KW-0732">Signal</keyword>
<keyword evidence="14" id="KW-0753">Steroid metabolism</keyword>
<dbReference type="GO" id="GO:0008203">
    <property type="term" value="P:cholesterol metabolic process"/>
    <property type="evidence" value="ECO:0007669"/>
    <property type="project" value="UniProtKB-KW"/>
</dbReference>
<keyword evidence="3" id="KW-0813">Transport</keyword>
<dbReference type="PANTHER" id="PTHR18976">
    <property type="entry name" value="APOLIPOPROTEIN"/>
    <property type="match status" value="1"/>
</dbReference>
<proteinExistence type="inferred from homology"/>
<dbReference type="RefSeq" id="XP_004385764.1">
    <property type="nucleotide sequence ID" value="XM_004385707.2"/>
</dbReference>
<evidence type="ECO:0000256" key="18">
    <source>
        <dbReference type="SAM" id="SignalP"/>
    </source>
</evidence>
<feature type="signal peptide" evidence="18">
    <location>
        <begin position="1"/>
        <end position="18"/>
    </location>
</feature>
<keyword evidence="8" id="KW-0345">HDL</keyword>
<evidence type="ECO:0000256" key="16">
    <source>
        <dbReference type="ARBA" id="ARBA00037354"/>
    </source>
</evidence>
<dbReference type="GO" id="GO:0060228">
    <property type="term" value="F:phosphatidylcholine-sterol O-acyltransferase activator activity"/>
    <property type="evidence" value="ECO:0007669"/>
    <property type="project" value="TreeGrafter"/>
</dbReference>
<keyword evidence="19" id="KW-1185">Reference proteome</keyword>
<evidence type="ECO:0000313" key="19">
    <source>
        <dbReference type="Proteomes" id="UP000248480"/>
    </source>
</evidence>
<evidence type="ECO:0000256" key="15">
    <source>
        <dbReference type="ARBA" id="ARBA00023288"/>
    </source>
</evidence>
<keyword evidence="11" id="KW-0443">Lipid metabolism</keyword>
<evidence type="ECO:0000256" key="10">
    <source>
        <dbReference type="ARBA" id="ARBA00023097"/>
    </source>
</evidence>
<evidence type="ECO:0000256" key="7">
    <source>
        <dbReference type="ARBA" id="ARBA00022737"/>
    </source>
</evidence>
<dbReference type="PANTHER" id="PTHR18976:SF11">
    <property type="entry name" value="APOLIPOPROTEIN A-I"/>
    <property type="match status" value="1"/>
</dbReference>
<dbReference type="GO" id="GO:0034362">
    <property type="term" value="C:low-density lipoprotein particle"/>
    <property type="evidence" value="ECO:0007669"/>
    <property type="project" value="TreeGrafter"/>
</dbReference>
<comment type="function">
    <text evidence="16">Participates in the reverse transport of cholesterol from tissues to the liver for excretion by promoting cholesterol efflux from tissues and by acting as a cofactor for the lecithin cholesterol acyltransferase (LCAT). As part of the SPAP complex, activates spermatozoa motility.</text>
</comment>
<dbReference type="Proteomes" id="UP000248480">
    <property type="component" value="Unplaced"/>
</dbReference>
<keyword evidence="4" id="KW-0964">Secreted</keyword>
<name>A0A2Y9E266_TRIMA</name>
<dbReference type="GO" id="GO:0055090">
    <property type="term" value="P:acylglycerol homeostasis"/>
    <property type="evidence" value="ECO:0007669"/>
    <property type="project" value="TreeGrafter"/>
</dbReference>
<dbReference type="OrthoDB" id="8727817at2759"/>
<keyword evidence="9" id="KW-0445">Lipid transport</keyword>
<evidence type="ECO:0000313" key="20">
    <source>
        <dbReference type="RefSeq" id="XP_004385764.1"/>
    </source>
</evidence>
<evidence type="ECO:0000256" key="6">
    <source>
        <dbReference type="ARBA" id="ARBA00022729"/>
    </source>
</evidence>
<dbReference type="Gene3D" id="1.20.5.20">
    <property type="match status" value="1"/>
</dbReference>
<dbReference type="Pfam" id="PF01442">
    <property type="entry name" value="Apolipoprotein"/>
    <property type="match status" value="1"/>
</dbReference>
<evidence type="ECO:0000256" key="3">
    <source>
        <dbReference type="ARBA" id="ARBA00022448"/>
    </source>
</evidence>
<dbReference type="AlphaFoldDB" id="A0A2Y9E266"/>
<evidence type="ECO:0000256" key="17">
    <source>
        <dbReference type="ARBA" id="ARBA00040759"/>
    </source>
</evidence>
<dbReference type="InterPro" id="IPR000074">
    <property type="entry name" value="ApoA_E"/>
</dbReference>
<dbReference type="Gene3D" id="6.10.140.380">
    <property type="match status" value="1"/>
</dbReference>
<dbReference type="GO" id="GO:0042157">
    <property type="term" value="P:lipoprotein metabolic process"/>
    <property type="evidence" value="ECO:0007669"/>
    <property type="project" value="InterPro"/>
</dbReference>
<keyword evidence="5" id="KW-0153">Cholesterol metabolism</keyword>
<dbReference type="STRING" id="127582.A0A2Y9E266"/>
<dbReference type="InParanoid" id="A0A2Y9E266"/>
<evidence type="ECO:0000256" key="1">
    <source>
        <dbReference type="ARBA" id="ARBA00004613"/>
    </source>
</evidence>
<dbReference type="GO" id="GO:1903561">
    <property type="term" value="C:extracellular vesicle"/>
    <property type="evidence" value="ECO:0007669"/>
    <property type="project" value="TreeGrafter"/>
</dbReference>
<dbReference type="SUPFAM" id="SSF58113">
    <property type="entry name" value="Apolipoprotein A-I"/>
    <property type="match status" value="1"/>
</dbReference>
<evidence type="ECO:0000256" key="14">
    <source>
        <dbReference type="ARBA" id="ARBA00023221"/>
    </source>
</evidence>
<dbReference type="GO" id="GO:0034364">
    <property type="term" value="C:high-density lipoprotein particle"/>
    <property type="evidence" value="ECO:0007669"/>
    <property type="project" value="UniProtKB-KW"/>
</dbReference>
<evidence type="ECO:0000256" key="4">
    <source>
        <dbReference type="ARBA" id="ARBA00022525"/>
    </source>
</evidence>
<dbReference type="GO" id="GO:0042627">
    <property type="term" value="C:chylomicron"/>
    <property type="evidence" value="ECO:0007669"/>
    <property type="project" value="TreeGrafter"/>
</dbReference>
<accession>A0A2Y9E266</accession>
<dbReference type="FunFam" id="1.20.5.20:FF:000001">
    <property type="entry name" value="apolipoprotein A-I"/>
    <property type="match status" value="1"/>
</dbReference>
<keyword evidence="10" id="KW-0558">Oxidation</keyword>
<evidence type="ECO:0000256" key="5">
    <source>
        <dbReference type="ARBA" id="ARBA00022548"/>
    </source>
</evidence>
<evidence type="ECO:0000256" key="13">
    <source>
        <dbReference type="ARBA" id="ARBA00023166"/>
    </source>
</evidence>
<evidence type="ECO:0000256" key="8">
    <source>
        <dbReference type="ARBA" id="ARBA00022850"/>
    </source>
</evidence>
<evidence type="ECO:0000256" key="9">
    <source>
        <dbReference type="ARBA" id="ARBA00023055"/>
    </source>
</evidence>
<dbReference type="KEGG" id="tmu:101361966"/>
<dbReference type="GeneID" id="101361966"/>
<dbReference type="GO" id="GO:0033700">
    <property type="term" value="P:phospholipid efflux"/>
    <property type="evidence" value="ECO:0007669"/>
    <property type="project" value="TreeGrafter"/>
</dbReference>
<evidence type="ECO:0000256" key="11">
    <source>
        <dbReference type="ARBA" id="ARBA00023098"/>
    </source>
</evidence>
<comment type="similarity">
    <text evidence="2">Belongs to the apolipoprotein A1/A4/E family.</text>
</comment>
<dbReference type="FunFam" id="1.20.120.20:FF:000001">
    <property type="entry name" value="Apolipoprotein A-I"/>
    <property type="match status" value="1"/>
</dbReference>